<reference evidence="2" key="2">
    <citation type="submission" date="2015-08" db="UniProtKB">
        <authorList>
            <consortium name="WormBaseParasite"/>
        </authorList>
    </citation>
    <scope>IDENTIFICATION</scope>
</reference>
<evidence type="ECO:0000313" key="1">
    <source>
        <dbReference type="Proteomes" id="UP000035680"/>
    </source>
</evidence>
<keyword evidence="1" id="KW-1185">Reference proteome</keyword>
<dbReference type="AlphaFoldDB" id="A0A0K0G4U3"/>
<dbReference type="WBParaSite" id="SVE_1975400.1">
    <property type="protein sequence ID" value="SVE_1975400.1"/>
    <property type="gene ID" value="SVE_1975400"/>
</dbReference>
<evidence type="ECO:0000313" key="2">
    <source>
        <dbReference type="WBParaSite" id="SVE_1975400.1"/>
    </source>
</evidence>
<protein>
    <submittedName>
        <fullName evidence="2">RT_RNaseH_2 domain-containing protein</fullName>
    </submittedName>
</protein>
<proteinExistence type="predicted"/>
<reference evidence="1" key="1">
    <citation type="submission" date="2014-07" db="EMBL/GenBank/DDBJ databases">
        <authorList>
            <person name="Martin A.A"/>
            <person name="De Silva N."/>
        </authorList>
    </citation>
    <scope>NUCLEOTIDE SEQUENCE</scope>
</reference>
<accession>A0A0K0G4U3</accession>
<organism evidence="1 2">
    <name type="scientific">Strongyloides venezuelensis</name>
    <name type="common">Threadworm</name>
    <dbReference type="NCBI Taxonomy" id="75913"/>
    <lineage>
        <taxon>Eukaryota</taxon>
        <taxon>Metazoa</taxon>
        <taxon>Ecdysozoa</taxon>
        <taxon>Nematoda</taxon>
        <taxon>Chromadorea</taxon>
        <taxon>Rhabditida</taxon>
        <taxon>Tylenchina</taxon>
        <taxon>Panagrolaimomorpha</taxon>
        <taxon>Strongyloidoidea</taxon>
        <taxon>Strongyloididae</taxon>
        <taxon>Strongyloides</taxon>
    </lineage>
</organism>
<name>A0A0K0G4U3_STRVS</name>
<sequence>MPLKSGVKKLVIIATANSKAISSTMNVQYETFQYPIAIYGRILRNSEVNYAYPKKLLLSIREIKYDNLLIA</sequence>
<dbReference type="Proteomes" id="UP000035680">
    <property type="component" value="Unassembled WGS sequence"/>
</dbReference>